<dbReference type="PANTHER" id="PTHR43267">
    <property type="entry name" value="TRNA THREONYLCARBAMOYLADENOSINE DEHYDRATASE"/>
    <property type="match status" value="1"/>
</dbReference>
<dbReference type="SUPFAM" id="SSF69572">
    <property type="entry name" value="Activating enzymes of the ubiquitin-like proteins"/>
    <property type="match status" value="1"/>
</dbReference>
<dbReference type="InterPro" id="IPR045886">
    <property type="entry name" value="ThiF/MoeB/HesA"/>
</dbReference>
<dbReference type="Gene3D" id="3.40.50.720">
    <property type="entry name" value="NAD(P)-binding Rossmann-like Domain"/>
    <property type="match status" value="1"/>
</dbReference>
<dbReference type="CDD" id="cd00755">
    <property type="entry name" value="YgdL_like"/>
    <property type="match status" value="1"/>
</dbReference>
<evidence type="ECO:0000259" key="1">
    <source>
        <dbReference type="Pfam" id="PF00899"/>
    </source>
</evidence>
<reference evidence="2" key="1">
    <citation type="journal article" date="2021" name="PeerJ">
        <title>Extensive microbial diversity within the chicken gut microbiome revealed by metagenomics and culture.</title>
        <authorList>
            <person name="Gilroy R."/>
            <person name="Ravi A."/>
            <person name="Getino M."/>
            <person name="Pursley I."/>
            <person name="Horton D.L."/>
            <person name="Alikhan N.F."/>
            <person name="Baker D."/>
            <person name="Gharbi K."/>
            <person name="Hall N."/>
            <person name="Watson M."/>
            <person name="Adriaenssens E.M."/>
            <person name="Foster-Nyarko E."/>
            <person name="Jarju S."/>
            <person name="Secka A."/>
            <person name="Antonio M."/>
            <person name="Oren A."/>
            <person name="Chaudhuri R.R."/>
            <person name="La Ragione R."/>
            <person name="Hildebrand F."/>
            <person name="Pallen M.J."/>
        </authorList>
    </citation>
    <scope>NUCLEOTIDE SEQUENCE</scope>
    <source>
        <strain evidence="2">CHK188-16595</strain>
    </source>
</reference>
<dbReference type="GO" id="GO:0061503">
    <property type="term" value="F:tRNA threonylcarbamoyladenosine dehydratase"/>
    <property type="evidence" value="ECO:0007669"/>
    <property type="project" value="TreeGrafter"/>
</dbReference>
<dbReference type="GO" id="GO:0061504">
    <property type="term" value="P:cyclic threonylcarbamoyladenosine biosynthetic process"/>
    <property type="evidence" value="ECO:0007669"/>
    <property type="project" value="TreeGrafter"/>
</dbReference>
<dbReference type="GO" id="GO:0008641">
    <property type="term" value="F:ubiquitin-like modifier activating enzyme activity"/>
    <property type="evidence" value="ECO:0007669"/>
    <property type="project" value="InterPro"/>
</dbReference>
<organism evidence="2 3">
    <name type="scientific">Candidatus Eubacterium faecale</name>
    <dbReference type="NCBI Taxonomy" id="2838568"/>
    <lineage>
        <taxon>Bacteria</taxon>
        <taxon>Bacillati</taxon>
        <taxon>Bacillota</taxon>
        <taxon>Clostridia</taxon>
        <taxon>Eubacteriales</taxon>
        <taxon>Eubacteriaceae</taxon>
        <taxon>Eubacterium</taxon>
    </lineage>
</organism>
<dbReference type="PANTHER" id="PTHR43267:SF1">
    <property type="entry name" value="TRNA THREONYLCARBAMOYLADENOSINE DEHYDRATASE"/>
    <property type="match status" value="1"/>
</dbReference>
<comment type="caution">
    <text evidence="2">The sequence shown here is derived from an EMBL/GenBank/DDBJ whole genome shotgun (WGS) entry which is preliminary data.</text>
</comment>
<dbReference type="EMBL" id="DWXN01000004">
    <property type="protein sequence ID" value="HJB74471.1"/>
    <property type="molecule type" value="Genomic_DNA"/>
</dbReference>
<dbReference type="InterPro" id="IPR035985">
    <property type="entry name" value="Ubiquitin-activating_enz"/>
</dbReference>
<evidence type="ECO:0000313" key="3">
    <source>
        <dbReference type="Proteomes" id="UP000823877"/>
    </source>
</evidence>
<dbReference type="AlphaFoldDB" id="A0A9D2MI33"/>
<dbReference type="Proteomes" id="UP000823877">
    <property type="component" value="Unassembled WGS sequence"/>
</dbReference>
<dbReference type="InterPro" id="IPR000594">
    <property type="entry name" value="ThiF_NAD_FAD-bd"/>
</dbReference>
<feature type="domain" description="THIF-type NAD/FAD binding fold" evidence="1">
    <location>
        <begin position="9"/>
        <end position="149"/>
    </location>
</feature>
<evidence type="ECO:0000313" key="2">
    <source>
        <dbReference type="EMBL" id="HJB74471.1"/>
    </source>
</evidence>
<reference evidence="2" key="2">
    <citation type="submission" date="2021-04" db="EMBL/GenBank/DDBJ databases">
        <authorList>
            <person name="Gilroy R."/>
        </authorList>
    </citation>
    <scope>NUCLEOTIDE SEQUENCE</scope>
    <source>
        <strain evidence="2">CHK188-16595</strain>
    </source>
</reference>
<name>A0A9D2MI33_9FIRM</name>
<sequence length="242" mass="25828">MDIFERTALLAGKGAVEKLKNSRIAVFGIGGVGGYVVEALVRSGVGALDLIDADTVSESNLNRQIIAVQNTVGMRKVDAAKARALSINPDAEIRTHALFYSPETSDMFDFSHFDYVVDAVDTVTAKAEIIKRAKSAGVPVISSMGTGNKFRPDLLEVDDIYRTSVCPLARVMRSVLRKAGVDSLKVVYSKEKPVRINPDRIRGELPPGKHTVPGSTAFVPAAAGLIIAAEVFSDLTGIKGTV</sequence>
<protein>
    <submittedName>
        <fullName evidence="2">tRNA threonylcarbamoyladenosine dehydratase</fullName>
    </submittedName>
</protein>
<dbReference type="Pfam" id="PF00899">
    <property type="entry name" value="ThiF"/>
    <property type="match status" value="1"/>
</dbReference>
<gene>
    <name evidence="2" type="ORF">IAA37_02220</name>
</gene>
<proteinExistence type="predicted"/>
<accession>A0A9D2MI33</accession>